<evidence type="ECO:0000259" key="2">
    <source>
        <dbReference type="PROSITE" id="PS50048"/>
    </source>
</evidence>
<dbReference type="Gene3D" id="4.10.240.10">
    <property type="entry name" value="Zn(2)-C6 fungal-type DNA-binding domain"/>
    <property type="match status" value="1"/>
</dbReference>
<reference evidence="3" key="1">
    <citation type="submission" date="2018-12" db="EMBL/GenBank/DDBJ databases">
        <authorList>
            <person name="Syme R.A."/>
            <person name="Farfan-Caceres L."/>
            <person name="Lichtenzveig J."/>
        </authorList>
    </citation>
    <scope>NUCLEOTIDE SEQUENCE</scope>
    <source>
        <strain evidence="3">Al4</strain>
    </source>
</reference>
<dbReference type="EMBL" id="RZGK01000013">
    <property type="protein sequence ID" value="KAF9694763.1"/>
    <property type="molecule type" value="Genomic_DNA"/>
</dbReference>
<dbReference type="OrthoDB" id="4937900at2759"/>
<dbReference type="PANTHER" id="PTHR47784">
    <property type="entry name" value="STEROL UPTAKE CONTROL PROTEIN 2"/>
    <property type="match status" value="1"/>
</dbReference>
<reference evidence="3" key="2">
    <citation type="submission" date="2020-09" db="EMBL/GenBank/DDBJ databases">
        <title>Reference genome assembly for Australian Ascochyta lentis isolate Al4.</title>
        <authorList>
            <person name="Lee R.C."/>
            <person name="Farfan-Caceres L.M."/>
            <person name="Debler J.W."/>
            <person name="Williams A.H."/>
            <person name="Henares B.M."/>
        </authorList>
    </citation>
    <scope>NUCLEOTIDE SEQUENCE</scope>
    <source>
        <strain evidence="3">Al4</strain>
    </source>
</reference>
<protein>
    <recommendedName>
        <fullName evidence="2">Zn(2)-C6 fungal-type domain-containing protein</fullName>
    </recommendedName>
</protein>
<dbReference type="GO" id="GO:0001228">
    <property type="term" value="F:DNA-binding transcription activator activity, RNA polymerase II-specific"/>
    <property type="evidence" value="ECO:0007669"/>
    <property type="project" value="TreeGrafter"/>
</dbReference>
<evidence type="ECO:0000313" key="3">
    <source>
        <dbReference type="EMBL" id="KAF9694763.1"/>
    </source>
</evidence>
<accession>A0A8H7MH32</accession>
<dbReference type="SMART" id="SM00066">
    <property type="entry name" value="GAL4"/>
    <property type="match status" value="1"/>
</dbReference>
<dbReference type="InterPro" id="IPR036864">
    <property type="entry name" value="Zn2-C6_fun-type_DNA-bd_sf"/>
</dbReference>
<sequence>MPTKRYHKKSRAGCDTCKRRRVKCDETTPVCGNCAQRQDPCRYSHATSIVKITKSRKTSTTTTASQSPLPEQITFLTSHPLFDVYSGPSSRLVSYNATRMRELQLMHKWSTVTYLNSGPRNMEVFRDYSVNKALEYSYLMDILLALTSLHSASEAAGTSEAYEHVTAALHYQNQSIAELNRGQSLVKITQETCEPVVLVTAINAICTLVVSMVPVASSERLESMPEVMLRVRRCMLGLNEVIEQCRSWVENSELARIFKSPTVQKIEDGGLITVDKIRALSDAVLANMDLDDTATPSVRSTLQKLEKAYTDNNGQSVFGWLVMIEAEFFDKVGVGETAAMVILACWGTLTFALEEVWWTKYAGKRIVEDLLVQLDGCDSRWNEVLRWCYEQVGICSKVD</sequence>
<dbReference type="GO" id="GO:0008270">
    <property type="term" value="F:zinc ion binding"/>
    <property type="evidence" value="ECO:0007669"/>
    <property type="project" value="InterPro"/>
</dbReference>
<dbReference type="Proteomes" id="UP000651452">
    <property type="component" value="Unassembled WGS sequence"/>
</dbReference>
<dbReference type="PROSITE" id="PS50048">
    <property type="entry name" value="ZN2_CY6_FUNGAL_2"/>
    <property type="match status" value="1"/>
</dbReference>
<dbReference type="InterPro" id="IPR001138">
    <property type="entry name" value="Zn2Cys6_DnaBD"/>
</dbReference>
<dbReference type="AlphaFoldDB" id="A0A8H7MH32"/>
<proteinExistence type="predicted"/>
<dbReference type="Pfam" id="PF00172">
    <property type="entry name" value="Zn_clus"/>
    <property type="match status" value="1"/>
</dbReference>
<keyword evidence="4" id="KW-1185">Reference proteome</keyword>
<evidence type="ECO:0000313" key="4">
    <source>
        <dbReference type="Proteomes" id="UP000651452"/>
    </source>
</evidence>
<comment type="caution">
    <text evidence="3">The sequence shown here is derived from an EMBL/GenBank/DDBJ whole genome shotgun (WGS) entry which is preliminary data.</text>
</comment>
<organism evidence="3 4">
    <name type="scientific">Ascochyta lentis</name>
    <dbReference type="NCBI Taxonomy" id="205686"/>
    <lineage>
        <taxon>Eukaryota</taxon>
        <taxon>Fungi</taxon>
        <taxon>Dikarya</taxon>
        <taxon>Ascomycota</taxon>
        <taxon>Pezizomycotina</taxon>
        <taxon>Dothideomycetes</taxon>
        <taxon>Pleosporomycetidae</taxon>
        <taxon>Pleosporales</taxon>
        <taxon>Pleosporineae</taxon>
        <taxon>Didymellaceae</taxon>
        <taxon>Ascochyta</taxon>
    </lineage>
</organism>
<dbReference type="PANTHER" id="PTHR47784:SF10">
    <property type="entry name" value="TRANSCRIPTION FACTOR, PUTATIVE (AFU_ORTHOLOGUE AFUA_6G14150)-RELATED"/>
    <property type="match status" value="1"/>
</dbReference>
<dbReference type="CDD" id="cd00067">
    <property type="entry name" value="GAL4"/>
    <property type="match status" value="1"/>
</dbReference>
<keyword evidence="1" id="KW-0539">Nucleus</keyword>
<dbReference type="SUPFAM" id="SSF57701">
    <property type="entry name" value="Zn2/Cys6 DNA-binding domain"/>
    <property type="match status" value="1"/>
</dbReference>
<gene>
    <name evidence="3" type="ORF">EKO04_007515</name>
</gene>
<dbReference type="InterPro" id="IPR053157">
    <property type="entry name" value="Sterol_Uptake_Regulator"/>
</dbReference>
<dbReference type="PROSITE" id="PS00463">
    <property type="entry name" value="ZN2_CY6_FUNGAL_1"/>
    <property type="match status" value="1"/>
</dbReference>
<evidence type="ECO:0000256" key="1">
    <source>
        <dbReference type="ARBA" id="ARBA00023242"/>
    </source>
</evidence>
<name>A0A8H7MH32_9PLEO</name>
<feature type="domain" description="Zn(2)-C6 fungal-type" evidence="2">
    <location>
        <begin position="13"/>
        <end position="43"/>
    </location>
</feature>